<evidence type="ECO:0000313" key="2">
    <source>
        <dbReference type="Proteomes" id="UP001310594"/>
    </source>
</evidence>
<comment type="caution">
    <text evidence="1">The sequence shown here is derived from an EMBL/GenBank/DDBJ whole genome shotgun (WGS) entry which is preliminary data.</text>
</comment>
<evidence type="ECO:0000313" key="1">
    <source>
        <dbReference type="EMBL" id="KAK5707470.1"/>
    </source>
</evidence>
<accession>A0AAN7WIK2</accession>
<gene>
    <name evidence="1" type="ORF">LTR97_000004</name>
</gene>
<dbReference type="InterPro" id="IPR054208">
    <property type="entry name" value="DUF6914"/>
</dbReference>
<organism evidence="1 2">
    <name type="scientific">Elasticomyces elasticus</name>
    <dbReference type="NCBI Taxonomy" id="574655"/>
    <lineage>
        <taxon>Eukaryota</taxon>
        <taxon>Fungi</taxon>
        <taxon>Dikarya</taxon>
        <taxon>Ascomycota</taxon>
        <taxon>Pezizomycotina</taxon>
        <taxon>Dothideomycetes</taxon>
        <taxon>Dothideomycetidae</taxon>
        <taxon>Mycosphaerellales</taxon>
        <taxon>Teratosphaeriaceae</taxon>
        <taxon>Elasticomyces</taxon>
    </lineage>
</organism>
<name>A0AAN7WIK2_9PEZI</name>
<protein>
    <submittedName>
        <fullName evidence="1">Uncharacterized protein</fullName>
    </submittedName>
</protein>
<dbReference type="Proteomes" id="UP001310594">
    <property type="component" value="Unassembled WGS sequence"/>
</dbReference>
<dbReference type="AlphaFoldDB" id="A0AAN7WIK2"/>
<dbReference type="Pfam" id="PF21858">
    <property type="entry name" value="DUF6914"/>
    <property type="match status" value="1"/>
</dbReference>
<dbReference type="EMBL" id="JAVRQU010000001">
    <property type="protein sequence ID" value="KAK5707470.1"/>
    <property type="molecule type" value="Genomic_DNA"/>
</dbReference>
<sequence length="179" mass="20121">MPSGKDRLYIGLHARSGKPKMPTLEDTYHWSLIIGPKKETASSMGIRFHAMNTIQPDGTVAWQFEEKKISLQPTDMLLARVCIGKVADNQRLHTVLRSVPVQQDVDDWNCVSWVQVALHLLQDDRNAVGTGQLDWSDVRECAMGYVERKKVEGRFDSSGGFDVDTIATYSLLEGRETTL</sequence>
<reference evidence="1" key="1">
    <citation type="submission" date="2023-08" db="EMBL/GenBank/DDBJ databases">
        <title>Black Yeasts Isolated from many extreme environments.</title>
        <authorList>
            <person name="Coleine C."/>
            <person name="Stajich J.E."/>
            <person name="Selbmann L."/>
        </authorList>
    </citation>
    <scope>NUCLEOTIDE SEQUENCE</scope>
    <source>
        <strain evidence="1">CCFEE 5810</strain>
    </source>
</reference>
<proteinExistence type="predicted"/>